<organism evidence="2 3">
    <name type="scientific">Gemmata algarum</name>
    <dbReference type="NCBI Taxonomy" id="2975278"/>
    <lineage>
        <taxon>Bacteria</taxon>
        <taxon>Pseudomonadati</taxon>
        <taxon>Planctomycetota</taxon>
        <taxon>Planctomycetia</taxon>
        <taxon>Gemmatales</taxon>
        <taxon>Gemmataceae</taxon>
        <taxon>Gemmata</taxon>
    </lineage>
</organism>
<evidence type="ECO:0000259" key="1">
    <source>
        <dbReference type="Pfam" id="PF01882"/>
    </source>
</evidence>
<dbReference type="SUPFAM" id="SSF53300">
    <property type="entry name" value="vWA-like"/>
    <property type="match status" value="1"/>
</dbReference>
<name>A0ABU5EQZ0_9BACT</name>
<dbReference type="Pfam" id="PF01882">
    <property type="entry name" value="DUF58"/>
    <property type="match status" value="1"/>
</dbReference>
<dbReference type="PANTHER" id="PTHR33608">
    <property type="entry name" value="BLL2464 PROTEIN"/>
    <property type="match status" value="1"/>
</dbReference>
<accession>A0ABU5EQZ0</accession>
<sequence>MDGQLDTADHLTARQFVIAVKKLADALNYGTDRSPFLGSGIEYAQSRQYQPGDPVRSIDWRITARMGKVFVKEYEAPKQLPCYLLLDTSASMTVSSVKRSKYAVAVHIAGALAFACLDRVSPVGVLGVGGRDVRLEPSLSRAAVLRWLHEFRRFRYDEHTTLGRRVAELAPTLPNRCLVVALSDLHDPTAVPALKLMAQRHDVIVIQPQDPAEQGVAGTGFLRAGEAETGRVFVTRGSRRWVDAERTARQLKRAGVDHLLVRTDQPFVADLRNFLIGRNVLGRGRR</sequence>
<evidence type="ECO:0000313" key="3">
    <source>
        <dbReference type="Proteomes" id="UP001272242"/>
    </source>
</evidence>
<feature type="domain" description="DUF58" evidence="1">
    <location>
        <begin position="45"/>
        <end position="234"/>
    </location>
</feature>
<dbReference type="PANTHER" id="PTHR33608:SF6">
    <property type="entry name" value="BLL2464 PROTEIN"/>
    <property type="match status" value="1"/>
</dbReference>
<protein>
    <submittedName>
        <fullName evidence="2">DUF58 domain-containing protein</fullName>
    </submittedName>
</protein>
<proteinExistence type="predicted"/>
<evidence type="ECO:0000313" key="2">
    <source>
        <dbReference type="EMBL" id="MDY3557635.1"/>
    </source>
</evidence>
<comment type="caution">
    <text evidence="2">The sequence shown here is derived from an EMBL/GenBank/DDBJ whole genome shotgun (WGS) entry which is preliminary data.</text>
</comment>
<reference evidence="3" key="1">
    <citation type="journal article" date="2023" name="Mar. Drugs">
        <title>Gemmata algarum, a Novel Planctomycete Isolated from an Algal Mat, Displays Antimicrobial Activity.</title>
        <authorList>
            <person name="Kumar G."/>
            <person name="Kallscheuer N."/>
            <person name="Kashif M."/>
            <person name="Ahamad S."/>
            <person name="Jagadeeshwari U."/>
            <person name="Pannikurungottu S."/>
            <person name="Haufschild T."/>
            <person name="Kabuu M."/>
            <person name="Sasikala C."/>
            <person name="Jogler C."/>
            <person name="Ramana C."/>
        </authorList>
    </citation>
    <scope>NUCLEOTIDE SEQUENCE [LARGE SCALE GENOMIC DNA]</scope>
    <source>
        <strain evidence="3">JC673</strain>
    </source>
</reference>
<dbReference type="InterPro" id="IPR002881">
    <property type="entry name" value="DUF58"/>
</dbReference>
<keyword evidence="3" id="KW-1185">Reference proteome</keyword>
<dbReference type="InterPro" id="IPR036465">
    <property type="entry name" value="vWFA_dom_sf"/>
</dbReference>
<dbReference type="EMBL" id="JAXBLV010000001">
    <property type="protein sequence ID" value="MDY3557635.1"/>
    <property type="molecule type" value="Genomic_DNA"/>
</dbReference>
<dbReference type="RefSeq" id="WP_320684685.1">
    <property type="nucleotide sequence ID" value="NZ_JAXBLV010000001.1"/>
</dbReference>
<gene>
    <name evidence="2" type="ORF">R5W23_000163</name>
</gene>
<dbReference type="Proteomes" id="UP001272242">
    <property type="component" value="Unassembled WGS sequence"/>
</dbReference>